<feature type="transmembrane region" description="Helical" evidence="1">
    <location>
        <begin position="12"/>
        <end position="29"/>
    </location>
</feature>
<sequence length="256" mass="29004">MRKYGAGFHRKLEALLLLASGLMIFKLYVSGNLSHILADRMLPFSIIALVLFSVISVCLFQSSKTHISSCDCCGCETSKKKQVIYPYLLFGIPLFLGFIMTDFSLSEQALANKGLQNGAFSTTKIEEGSYDLEKDSIKVTDENYFEVFNHLYTFLDDMEGKQISLAGFVYREPDFPNNQIAIARLTMTCCIADANVYGFIFRGDVEKLKTNQWYEVQGKIGKETYKGEVIPVIQLNTFNQIQPPKEQYLSEYTSIE</sequence>
<feature type="domain" description="DUF1980" evidence="2">
    <location>
        <begin position="13"/>
        <end position="115"/>
    </location>
</feature>
<protein>
    <submittedName>
        <fullName evidence="4">TIGR03943 family protein</fullName>
    </submittedName>
</protein>
<dbReference type="PANTHER" id="PTHR40047:SF1">
    <property type="entry name" value="UPF0703 PROTEIN YCGQ"/>
    <property type="match status" value="1"/>
</dbReference>
<dbReference type="InterPro" id="IPR015402">
    <property type="entry name" value="DUF1980"/>
</dbReference>
<dbReference type="AlphaFoldDB" id="A0A398AYC9"/>
<comment type="caution">
    <text evidence="4">The sequence shown here is derived from an EMBL/GenBank/DDBJ whole genome shotgun (WGS) entry which is preliminary data.</text>
</comment>
<name>A0A398AYC9_9BACI</name>
<evidence type="ECO:0000259" key="2">
    <source>
        <dbReference type="Pfam" id="PF09323"/>
    </source>
</evidence>
<dbReference type="EMBL" id="QWVS01000044">
    <property type="protein sequence ID" value="RID82627.1"/>
    <property type="molecule type" value="Genomic_DNA"/>
</dbReference>
<dbReference type="PANTHER" id="PTHR40047">
    <property type="entry name" value="UPF0703 PROTEIN YCGQ"/>
    <property type="match status" value="1"/>
</dbReference>
<feature type="transmembrane region" description="Helical" evidence="1">
    <location>
        <begin position="41"/>
        <end position="62"/>
    </location>
</feature>
<dbReference type="RefSeq" id="WP_119118513.1">
    <property type="nucleotide sequence ID" value="NZ_QWVS01000044.1"/>
</dbReference>
<organism evidence="4 5">
    <name type="scientific">Peribacillus asahii</name>
    <dbReference type="NCBI Taxonomy" id="228899"/>
    <lineage>
        <taxon>Bacteria</taxon>
        <taxon>Bacillati</taxon>
        <taxon>Bacillota</taxon>
        <taxon>Bacilli</taxon>
        <taxon>Bacillales</taxon>
        <taxon>Bacillaceae</taxon>
        <taxon>Peribacillus</taxon>
    </lineage>
</organism>
<dbReference type="InterPro" id="IPR052955">
    <property type="entry name" value="UPF0703_membrane_permease"/>
</dbReference>
<accession>A0A398AYC9</accession>
<keyword evidence="1" id="KW-1133">Transmembrane helix</keyword>
<keyword evidence="1" id="KW-0812">Transmembrane</keyword>
<dbReference type="InterPro" id="IPR048493">
    <property type="entry name" value="DUF1980_N"/>
</dbReference>
<feature type="domain" description="DUF1980" evidence="3">
    <location>
        <begin position="126"/>
        <end position="249"/>
    </location>
</feature>
<evidence type="ECO:0000313" key="5">
    <source>
        <dbReference type="Proteomes" id="UP000266016"/>
    </source>
</evidence>
<proteinExistence type="predicted"/>
<keyword evidence="5" id="KW-1185">Reference proteome</keyword>
<reference evidence="4 5" key="1">
    <citation type="submission" date="2018-08" db="EMBL/GenBank/DDBJ databases">
        <title>Bacillus jemisoniae sp. nov., Bacillus chryseoplanitiae sp. nov., Bacillus resnikiae sp. nov., and Bacillus frankliniae sp. nov., isolated from Viking spacecraft and associated surfaces.</title>
        <authorList>
            <person name="Seuylemezian A."/>
            <person name="Vaishampayan P."/>
        </authorList>
    </citation>
    <scope>NUCLEOTIDE SEQUENCE [LARGE SCALE GENOMIC DNA]</scope>
    <source>
        <strain evidence="4 5">MA001</strain>
    </source>
</reference>
<dbReference type="Pfam" id="PF09323">
    <property type="entry name" value="DUF1980"/>
    <property type="match status" value="1"/>
</dbReference>
<dbReference type="Pfam" id="PF21537">
    <property type="entry name" value="DUF1980_C"/>
    <property type="match status" value="1"/>
</dbReference>
<evidence type="ECO:0000259" key="3">
    <source>
        <dbReference type="Pfam" id="PF21537"/>
    </source>
</evidence>
<evidence type="ECO:0000256" key="1">
    <source>
        <dbReference type="SAM" id="Phobius"/>
    </source>
</evidence>
<feature type="transmembrane region" description="Helical" evidence="1">
    <location>
        <begin position="83"/>
        <end position="100"/>
    </location>
</feature>
<dbReference type="Proteomes" id="UP000266016">
    <property type="component" value="Unassembled WGS sequence"/>
</dbReference>
<keyword evidence="1" id="KW-0472">Membrane</keyword>
<gene>
    <name evidence="4" type="ORF">D1953_17810</name>
</gene>
<dbReference type="NCBIfam" id="TIGR03943">
    <property type="entry name" value="TIGR03943 family putative permease subunit"/>
    <property type="match status" value="1"/>
</dbReference>
<evidence type="ECO:0000313" key="4">
    <source>
        <dbReference type="EMBL" id="RID82627.1"/>
    </source>
</evidence>
<dbReference type="InterPro" id="IPR048447">
    <property type="entry name" value="DUF1980_C"/>
</dbReference>